<comment type="caution">
    <text evidence="2">The sequence shown here is derived from an EMBL/GenBank/DDBJ whole genome shotgun (WGS) entry which is preliminary data.</text>
</comment>
<protein>
    <recommendedName>
        <fullName evidence="4">Ubiquitin-like domain-containing protein</fullName>
    </recommendedName>
</protein>
<feature type="region of interest" description="Disordered" evidence="1">
    <location>
        <begin position="105"/>
        <end position="151"/>
    </location>
</feature>
<gene>
    <name evidence="2" type="ORF">QM012_003337</name>
</gene>
<dbReference type="InterPro" id="IPR029071">
    <property type="entry name" value="Ubiquitin-like_domsf"/>
</dbReference>
<dbReference type="EMBL" id="JASGXD010000016">
    <property type="protein sequence ID" value="KAK6000612.1"/>
    <property type="molecule type" value="Genomic_DNA"/>
</dbReference>
<feature type="region of interest" description="Disordered" evidence="1">
    <location>
        <begin position="1"/>
        <end position="23"/>
    </location>
</feature>
<feature type="compositionally biased region" description="Basic and acidic residues" evidence="1">
    <location>
        <begin position="1"/>
        <end position="12"/>
    </location>
</feature>
<dbReference type="SUPFAM" id="SSF54236">
    <property type="entry name" value="Ubiquitin-like"/>
    <property type="match status" value="1"/>
</dbReference>
<proteinExistence type="predicted"/>
<accession>A0ABR0T8H5</accession>
<reference evidence="2 3" key="1">
    <citation type="submission" date="2023-11" db="EMBL/GenBank/DDBJ databases">
        <title>Draft genome sequence and annotation of the polyextremotolerant black yeast-like fungus Aureobasidium pullulans NRRL 62042.</title>
        <authorList>
            <person name="Dielentheis-Frenken M.R.E."/>
            <person name="Wibberg D."/>
            <person name="Blank L.M."/>
            <person name="Tiso T."/>
        </authorList>
    </citation>
    <scope>NUCLEOTIDE SEQUENCE [LARGE SCALE GENOMIC DNA]</scope>
    <source>
        <strain evidence="2 3">NRRL 62042</strain>
    </source>
</reference>
<evidence type="ECO:0008006" key="4">
    <source>
        <dbReference type="Google" id="ProtNLM"/>
    </source>
</evidence>
<dbReference type="Proteomes" id="UP001341245">
    <property type="component" value="Unassembled WGS sequence"/>
</dbReference>
<evidence type="ECO:0000313" key="3">
    <source>
        <dbReference type="Proteomes" id="UP001341245"/>
    </source>
</evidence>
<name>A0ABR0T8H5_AURPU</name>
<evidence type="ECO:0000256" key="1">
    <source>
        <dbReference type="SAM" id="MobiDB-lite"/>
    </source>
</evidence>
<keyword evidence="3" id="KW-1185">Reference proteome</keyword>
<feature type="compositionally biased region" description="Low complexity" evidence="1">
    <location>
        <begin position="127"/>
        <end position="140"/>
    </location>
</feature>
<sequence length="235" mass="26349">MTRLMEEIERTRHAPTLGYNSPETQNKPVLLHAWAFPDGGVRQPINDLQDSTGVVGDNDEKKLYQLSATPTEHAARIDPLEDKVSRFLSNAPASSLETSILARQEKEQEFADSSDEDSEMSSVGMLTPTSTVRSSSPVSDPRSHQPTMNLSVKGYSTNMSVKIGLNTPLRNLRWNFGRSRSASIELWYGNTQIMDGDTPNTLGLDENSLINIVEHAHRSDWMDESLMHYRNIFEV</sequence>
<evidence type="ECO:0000313" key="2">
    <source>
        <dbReference type="EMBL" id="KAK6000612.1"/>
    </source>
</evidence>
<feature type="compositionally biased region" description="Acidic residues" evidence="1">
    <location>
        <begin position="110"/>
        <end position="119"/>
    </location>
</feature>
<organism evidence="2 3">
    <name type="scientific">Aureobasidium pullulans</name>
    <name type="common">Black yeast</name>
    <name type="synonym">Pullularia pullulans</name>
    <dbReference type="NCBI Taxonomy" id="5580"/>
    <lineage>
        <taxon>Eukaryota</taxon>
        <taxon>Fungi</taxon>
        <taxon>Dikarya</taxon>
        <taxon>Ascomycota</taxon>
        <taxon>Pezizomycotina</taxon>
        <taxon>Dothideomycetes</taxon>
        <taxon>Dothideomycetidae</taxon>
        <taxon>Dothideales</taxon>
        <taxon>Saccotheciaceae</taxon>
        <taxon>Aureobasidium</taxon>
    </lineage>
</organism>